<reference evidence="10 11" key="1">
    <citation type="submission" date="2020-08" db="EMBL/GenBank/DDBJ databases">
        <title>Genomic Encyclopedia of Type Strains, Phase III (KMG-III): the genomes of soil and plant-associated and newly described type strains.</title>
        <authorList>
            <person name="Whitman W."/>
        </authorList>
    </citation>
    <scope>NUCLEOTIDE SEQUENCE [LARGE SCALE GENOMIC DNA]</scope>
    <source>
        <strain evidence="10 11">CECT 8572</strain>
    </source>
</reference>
<feature type="transmembrane region" description="Helical" evidence="8">
    <location>
        <begin position="100"/>
        <end position="118"/>
    </location>
</feature>
<dbReference type="InterPro" id="IPR035906">
    <property type="entry name" value="MetI-like_sf"/>
</dbReference>
<feature type="transmembrane region" description="Helical" evidence="8">
    <location>
        <begin position="374"/>
        <end position="399"/>
    </location>
</feature>
<evidence type="ECO:0000256" key="8">
    <source>
        <dbReference type="RuleBase" id="RU363032"/>
    </source>
</evidence>
<name>A0ABR6HTL5_9RHOB</name>
<feature type="transmembrane region" description="Helical" evidence="8">
    <location>
        <begin position="20"/>
        <end position="43"/>
    </location>
</feature>
<proteinExistence type="inferred from homology"/>
<feature type="transmembrane region" description="Helical" evidence="8">
    <location>
        <begin position="527"/>
        <end position="546"/>
    </location>
</feature>
<feature type="transmembrane region" description="Helical" evidence="8">
    <location>
        <begin position="339"/>
        <end position="362"/>
    </location>
</feature>
<evidence type="ECO:0000256" key="6">
    <source>
        <dbReference type="ARBA" id="ARBA00022989"/>
    </source>
</evidence>
<keyword evidence="7 8" id="KW-0472">Membrane</keyword>
<sequence length="550" mass="57940">MSDKTSQTSPLTRFSRPDPWSVGAVLIAALVLLPVLSVIWLAFHPDDNIWPHLLSTTLPRYLGNTVLLMLAVGAITAATGAGAAWLVVMYRFPGHGWLQWALLLPLAVPAYVGAYALVDFLEYAGPVQTGLRALMGWQDARDYAFPQIRSRGAAIVVLSAALYPYVYLLARAALREQSGAGFEVARALGVGPWGRFFRVGLPLVRPAIAAGVAVVMMETVNDFGVVDYFAVQTLTTGIFSVWLQAGNLGGAAQIATLVLAMIVFLVTLEKLSRRRSRFFGSARQPRPVTPVRLTGRQGALAFAACLAPFLMGFVLPVAVLASHAFDAREWVAPGLSRALFHTLTTGGIAAFVTVLAGLFMVYGTRLSGHRLPVLLLPVTAIGYAAPGAVLGIGILIPLAGFDNALADAVLALTGHDPGLLLTGTAAALVLAYCVRFFAIAQGTADAALGRVSPSLPMAARSLGQSAGGTLRRVHVPLIRASVGSALLLVFVDCMKELPATLLLRPFGYDTLATRVHAKASLENIAEAAPAALMITAVGLVAVGLLARANR</sequence>
<keyword evidence="3" id="KW-1003">Cell membrane</keyword>
<evidence type="ECO:0000256" key="3">
    <source>
        <dbReference type="ARBA" id="ARBA00022475"/>
    </source>
</evidence>
<feature type="domain" description="ABC transmembrane type-1" evidence="9">
    <location>
        <begin position="62"/>
        <end position="270"/>
    </location>
</feature>
<evidence type="ECO:0000259" key="9">
    <source>
        <dbReference type="PROSITE" id="PS50928"/>
    </source>
</evidence>
<dbReference type="PROSITE" id="PS50928">
    <property type="entry name" value="ABC_TM1"/>
    <property type="match status" value="2"/>
</dbReference>
<comment type="similarity">
    <text evidence="8">Belongs to the binding-protein-dependent transport system permease family.</text>
</comment>
<evidence type="ECO:0000256" key="1">
    <source>
        <dbReference type="ARBA" id="ARBA00004429"/>
    </source>
</evidence>
<gene>
    <name evidence="10" type="ORF">FHS00_003508</name>
</gene>
<evidence type="ECO:0000256" key="7">
    <source>
        <dbReference type="ARBA" id="ARBA00023136"/>
    </source>
</evidence>
<dbReference type="InterPro" id="IPR000515">
    <property type="entry name" value="MetI-like"/>
</dbReference>
<feature type="transmembrane region" description="Helical" evidence="8">
    <location>
        <begin position="299"/>
        <end position="319"/>
    </location>
</feature>
<accession>A0ABR6HTL5</accession>
<comment type="subcellular location">
    <subcellularLocation>
        <location evidence="1">Cell inner membrane</location>
        <topology evidence="1">Multi-pass membrane protein</topology>
    </subcellularLocation>
    <subcellularLocation>
        <location evidence="8">Cell membrane</location>
        <topology evidence="8">Multi-pass membrane protein</topology>
    </subcellularLocation>
</comment>
<keyword evidence="6 8" id="KW-1133">Transmembrane helix</keyword>
<feature type="transmembrane region" description="Helical" evidence="8">
    <location>
        <begin position="152"/>
        <end position="170"/>
    </location>
</feature>
<evidence type="ECO:0000313" key="10">
    <source>
        <dbReference type="EMBL" id="MBB3713901.1"/>
    </source>
</evidence>
<dbReference type="SUPFAM" id="SSF161098">
    <property type="entry name" value="MetI-like"/>
    <property type="match status" value="2"/>
</dbReference>
<evidence type="ECO:0000256" key="2">
    <source>
        <dbReference type="ARBA" id="ARBA00022448"/>
    </source>
</evidence>
<keyword evidence="5 8" id="KW-0812">Transmembrane</keyword>
<dbReference type="PANTHER" id="PTHR43357:SF3">
    <property type="entry name" value="FE(3+)-TRANSPORT SYSTEM PERMEASE PROTEIN FBPB 2"/>
    <property type="match status" value="1"/>
</dbReference>
<dbReference type="Gene3D" id="1.10.3720.10">
    <property type="entry name" value="MetI-like"/>
    <property type="match status" value="2"/>
</dbReference>
<dbReference type="Pfam" id="PF00528">
    <property type="entry name" value="BPD_transp_1"/>
    <property type="match status" value="1"/>
</dbReference>
<dbReference type="PANTHER" id="PTHR43357">
    <property type="entry name" value="INNER MEMBRANE ABC TRANSPORTER PERMEASE PROTEIN YDCV"/>
    <property type="match status" value="1"/>
</dbReference>
<feature type="domain" description="ABC transmembrane type-1" evidence="9">
    <location>
        <begin position="339"/>
        <end position="545"/>
    </location>
</feature>
<keyword evidence="2 8" id="KW-0813">Transport</keyword>
<feature type="transmembrane region" description="Helical" evidence="8">
    <location>
        <begin position="63"/>
        <end position="88"/>
    </location>
</feature>
<keyword evidence="4" id="KW-0997">Cell inner membrane</keyword>
<keyword evidence="11" id="KW-1185">Reference proteome</keyword>
<dbReference type="RefSeq" id="WP_183475355.1">
    <property type="nucleotide sequence ID" value="NZ_JACIBX010000023.1"/>
</dbReference>
<protein>
    <submittedName>
        <fullName evidence="10">Iron(III) transport system permease protein</fullName>
    </submittedName>
</protein>
<evidence type="ECO:0000313" key="11">
    <source>
        <dbReference type="Proteomes" id="UP000576152"/>
    </source>
</evidence>
<evidence type="ECO:0000256" key="5">
    <source>
        <dbReference type="ARBA" id="ARBA00022692"/>
    </source>
</evidence>
<feature type="transmembrane region" description="Helical" evidence="8">
    <location>
        <begin position="419"/>
        <end position="440"/>
    </location>
</feature>
<feature type="transmembrane region" description="Helical" evidence="8">
    <location>
        <begin position="251"/>
        <end position="268"/>
    </location>
</feature>
<comment type="caution">
    <text evidence="10">The sequence shown here is derived from an EMBL/GenBank/DDBJ whole genome shotgun (WGS) entry which is preliminary data.</text>
</comment>
<evidence type="ECO:0000256" key="4">
    <source>
        <dbReference type="ARBA" id="ARBA00022519"/>
    </source>
</evidence>
<dbReference type="CDD" id="cd06261">
    <property type="entry name" value="TM_PBP2"/>
    <property type="match status" value="2"/>
</dbReference>
<organism evidence="10 11">
    <name type="scientific">Limimaricola variabilis</name>
    <dbReference type="NCBI Taxonomy" id="1492771"/>
    <lineage>
        <taxon>Bacteria</taxon>
        <taxon>Pseudomonadati</taxon>
        <taxon>Pseudomonadota</taxon>
        <taxon>Alphaproteobacteria</taxon>
        <taxon>Rhodobacterales</taxon>
        <taxon>Paracoccaceae</taxon>
        <taxon>Limimaricola</taxon>
    </lineage>
</organism>
<dbReference type="EMBL" id="JACIBX010000023">
    <property type="protein sequence ID" value="MBB3713901.1"/>
    <property type="molecule type" value="Genomic_DNA"/>
</dbReference>
<dbReference type="Proteomes" id="UP000576152">
    <property type="component" value="Unassembled WGS sequence"/>
</dbReference>